<name>A0A917RY12_9NOCA</name>
<accession>A0A917RY12</accession>
<proteinExistence type="predicted"/>
<dbReference type="AlphaFoldDB" id="A0A917RY12"/>
<organism evidence="1 2">
    <name type="scientific">Nocardia jinanensis</name>
    <dbReference type="NCBI Taxonomy" id="382504"/>
    <lineage>
        <taxon>Bacteria</taxon>
        <taxon>Bacillati</taxon>
        <taxon>Actinomycetota</taxon>
        <taxon>Actinomycetes</taxon>
        <taxon>Mycobacteriales</taxon>
        <taxon>Nocardiaceae</taxon>
        <taxon>Nocardia</taxon>
    </lineage>
</organism>
<reference evidence="1" key="2">
    <citation type="submission" date="2020-09" db="EMBL/GenBank/DDBJ databases">
        <authorList>
            <person name="Sun Q."/>
            <person name="Zhou Y."/>
        </authorList>
    </citation>
    <scope>NUCLEOTIDE SEQUENCE</scope>
    <source>
        <strain evidence="1">CGMCC 4.3508</strain>
    </source>
</reference>
<protein>
    <submittedName>
        <fullName evidence="1">Uncharacterized protein</fullName>
    </submittedName>
</protein>
<evidence type="ECO:0000313" key="1">
    <source>
        <dbReference type="EMBL" id="GGL45226.1"/>
    </source>
</evidence>
<gene>
    <name evidence="1" type="ORF">GCM10011588_69900</name>
</gene>
<dbReference type="Proteomes" id="UP000638263">
    <property type="component" value="Unassembled WGS sequence"/>
</dbReference>
<reference evidence="1" key="1">
    <citation type="journal article" date="2014" name="Int. J. Syst. Evol. Microbiol.">
        <title>Complete genome sequence of Corynebacterium casei LMG S-19264T (=DSM 44701T), isolated from a smear-ripened cheese.</title>
        <authorList>
            <consortium name="US DOE Joint Genome Institute (JGI-PGF)"/>
            <person name="Walter F."/>
            <person name="Albersmeier A."/>
            <person name="Kalinowski J."/>
            <person name="Ruckert C."/>
        </authorList>
    </citation>
    <scope>NUCLEOTIDE SEQUENCE</scope>
    <source>
        <strain evidence="1">CGMCC 4.3508</strain>
    </source>
</reference>
<comment type="caution">
    <text evidence="1">The sequence shown here is derived from an EMBL/GenBank/DDBJ whole genome shotgun (WGS) entry which is preliminary data.</text>
</comment>
<evidence type="ECO:0000313" key="2">
    <source>
        <dbReference type="Proteomes" id="UP000638263"/>
    </source>
</evidence>
<dbReference type="EMBL" id="BMMH01000039">
    <property type="protein sequence ID" value="GGL45226.1"/>
    <property type="molecule type" value="Genomic_DNA"/>
</dbReference>
<keyword evidence="2" id="KW-1185">Reference proteome</keyword>
<sequence length="132" mass="13498">MWTIAAPTTVVPVVAVHPIGPNAVRMSVVSVVAVHPIGPNAVRMSVVSVVAVHPIGPNAVRIGRTGIGPSQPGAAMVREISPVVAGTPQDRDAAAVKVGVVEPIVARPGPKSRICPMRFRPAISIPLFGGIC</sequence>